<dbReference type="InterPro" id="IPR000210">
    <property type="entry name" value="BTB/POZ_dom"/>
</dbReference>
<organism evidence="2 3">
    <name type="scientific">Mortierella isabellina</name>
    <name type="common">Filamentous fungus</name>
    <name type="synonym">Umbelopsis isabellina</name>
    <dbReference type="NCBI Taxonomy" id="91625"/>
    <lineage>
        <taxon>Eukaryota</taxon>
        <taxon>Fungi</taxon>
        <taxon>Fungi incertae sedis</taxon>
        <taxon>Mucoromycota</taxon>
        <taxon>Mucoromycotina</taxon>
        <taxon>Umbelopsidomycetes</taxon>
        <taxon>Umbelopsidales</taxon>
        <taxon>Umbelopsidaceae</taxon>
        <taxon>Umbelopsis</taxon>
    </lineage>
</organism>
<dbReference type="PROSITE" id="PS50097">
    <property type="entry name" value="BTB"/>
    <property type="match status" value="1"/>
</dbReference>
<accession>A0A8H7Q3V2</accession>
<evidence type="ECO:0000313" key="3">
    <source>
        <dbReference type="Proteomes" id="UP000654370"/>
    </source>
</evidence>
<reference evidence="2" key="1">
    <citation type="submission" date="2020-12" db="EMBL/GenBank/DDBJ databases">
        <title>Metabolic potential, ecology and presence of endohyphal bacteria is reflected in genomic diversity of Mucoromycotina.</title>
        <authorList>
            <person name="Muszewska A."/>
            <person name="Okrasinska A."/>
            <person name="Steczkiewicz K."/>
            <person name="Drgas O."/>
            <person name="Orlowska M."/>
            <person name="Perlinska-Lenart U."/>
            <person name="Aleksandrzak-Piekarczyk T."/>
            <person name="Szatraj K."/>
            <person name="Zielenkiewicz U."/>
            <person name="Pilsyk S."/>
            <person name="Malc E."/>
            <person name="Mieczkowski P."/>
            <person name="Kruszewska J.S."/>
            <person name="Biernat P."/>
            <person name="Pawlowska J."/>
        </authorList>
    </citation>
    <scope>NUCLEOTIDE SEQUENCE</scope>
    <source>
        <strain evidence="2">WA0000067209</strain>
    </source>
</reference>
<gene>
    <name evidence="2" type="ORF">INT43_002437</name>
</gene>
<dbReference type="OrthoDB" id="5353557at2759"/>
<dbReference type="Proteomes" id="UP000654370">
    <property type="component" value="Unassembled WGS sequence"/>
</dbReference>
<proteinExistence type="predicted"/>
<dbReference type="SUPFAM" id="SSF54695">
    <property type="entry name" value="POZ domain"/>
    <property type="match status" value="1"/>
</dbReference>
<evidence type="ECO:0000313" key="2">
    <source>
        <dbReference type="EMBL" id="KAG2185999.1"/>
    </source>
</evidence>
<dbReference type="SMART" id="SM00225">
    <property type="entry name" value="BTB"/>
    <property type="match status" value="1"/>
</dbReference>
<dbReference type="AlphaFoldDB" id="A0A8H7Q3V2"/>
<dbReference type="Gene3D" id="3.30.710.10">
    <property type="entry name" value="Potassium Channel Kv1.1, Chain A"/>
    <property type="match status" value="1"/>
</dbReference>
<comment type="caution">
    <text evidence="2">The sequence shown here is derived from an EMBL/GenBank/DDBJ whole genome shotgun (WGS) entry which is preliminary data.</text>
</comment>
<feature type="domain" description="BTB" evidence="1">
    <location>
        <begin position="1068"/>
        <end position="1138"/>
    </location>
</feature>
<keyword evidence="3" id="KW-1185">Reference proteome</keyword>
<protein>
    <recommendedName>
        <fullName evidence="1">BTB domain-containing protein</fullName>
    </recommendedName>
</protein>
<dbReference type="Pfam" id="PF00651">
    <property type="entry name" value="BTB"/>
    <property type="match status" value="1"/>
</dbReference>
<dbReference type="EMBL" id="JAEPQZ010000001">
    <property type="protein sequence ID" value="KAG2185999.1"/>
    <property type="molecule type" value="Genomic_DNA"/>
</dbReference>
<dbReference type="InterPro" id="IPR011333">
    <property type="entry name" value="SKP1/BTB/POZ_sf"/>
</dbReference>
<sequence>MLHTSRKRARTNGEEEVTIVPLSKPYRASELIKRLGQGDDRSIQHAKDQLAQSTDQELWAFFRRILRNFEVQVDDKSAIPPAKVLECIHFLLVSLCNRPQGSGVGAALVPSNTSETTTLRVCIRRIVEHIKAPSNSCQVFALKALCAALQDQKSGDWKHPIPLSLVVDEFRKRGGIDKTLEALAQDLQMVQHYALRVLTSQSTAFGKEMVEKDALWVASARVGALQDLLKGDLQLPERQREKSWSGKLNICMLAGSLVRRLVQVAETTNVRKLKEFGSSVAFSNILKVWPMIIWQVTTKNQIQGLDKLMAGFSSIVSKIIGVSQEGMDRIRGDIGFAESYHYVLLKFASLLQNEPDRLYAVQQVPEKRSTSPDQSTDIIALQETVNAVSRIIVSIYDSQSSIRLPNTIVDRVIIDTLNFLVVALWQPILPEDFDCLAQNERIPGDAIITLEENMRPSFGMFVKRYPNVIKTMLDILFRYLQLCYKSQMKELCIPAALCLRHISVVVTMEPSDAYTSVLARAQRLAALLLYYPEGIRYLSQNISPTVNNLFWHPIIENASNALRTILETDDDHVADVSVRGKDLEKGKRALQTLLKASSMSESRPKIVEADVLTLVDRFYPPRSNPIDKKDGQMLCWYMADLLYHLAKDMALVRGKLRQEHTAIPCILQILCHTLRRSQAEVVASPALERLQRSCLQVVTAFRFDRDGLQDWVRYPVNGEILQHIDQYSEATISNRTELSITPVIFKMLFPILPDESSSIHYRTEPTPLSQLSPQSQTTILTAVSALEPLFLLPTALRQIMVYPNSIRWLSQLLLAGRAYNLGDNVDEESASSLSHRAVNQVMEIDSVACLSDNQSDDDDEQKSTEVITTIDQDRTTEHWTQVLQQCLGRAIASKDSLQWFVIQDLYTDLFGPLVLSGNIRSEPMYSLISGFRNKARIATLSDLIRLFNYAKYNDEAIRLLEFTSVAICYGIPPDPERVSLLGLSETDHLNASTVFGVICRMLFCDLEPADQSLESANEYDQETFQRRTAAGQAIQILMLDMPTWQEQVMEEFSTIAQPAIPLVEPELNDTVLLATEDSGTPFEASRSLLSAASPILRALLSGQFQEATQEEILIKDVKGADLISLLEAIKRSQTADAAIVSPQLDWNVVVGLLLISDRYVVDGVTRACQKWMLQRFTDPTPSDSTLNGSMLTYRMCRDKALVMPDPSWPHRLVAHAAFKTILTHMVRVTQTSEFSAMVEGIGGQDDAEELDSFCSAMALSLHS</sequence>
<evidence type="ECO:0000259" key="1">
    <source>
        <dbReference type="PROSITE" id="PS50097"/>
    </source>
</evidence>
<name>A0A8H7Q3V2_MORIS</name>